<feature type="compositionally biased region" description="Low complexity" evidence="4">
    <location>
        <begin position="447"/>
        <end position="459"/>
    </location>
</feature>
<dbReference type="OrthoDB" id="1792985at2"/>
<keyword evidence="3" id="KW-1005">Bacterial flagellum biogenesis</keyword>
<dbReference type="PANTHER" id="PTHR37533:SF2">
    <property type="entry name" value="FLAGELLAR HOOK-LENGTH CONTROL PROTEIN"/>
    <property type="match status" value="1"/>
</dbReference>
<keyword evidence="7" id="KW-1185">Reference proteome</keyword>
<keyword evidence="6" id="KW-0966">Cell projection</keyword>
<feature type="compositionally biased region" description="Polar residues" evidence="4">
    <location>
        <begin position="460"/>
        <end position="479"/>
    </location>
</feature>
<evidence type="ECO:0000313" key="6">
    <source>
        <dbReference type="EMBL" id="QFI36668.1"/>
    </source>
</evidence>
<dbReference type="Gene3D" id="3.30.750.140">
    <property type="match status" value="1"/>
</dbReference>
<evidence type="ECO:0000313" key="7">
    <source>
        <dbReference type="Proteomes" id="UP000327424"/>
    </source>
</evidence>
<sequence length="498" mass="52145">MTFSLQKSATIDGQAANNKSSTLNVKGDAAADIAGDTESNTAESSFSKLFSLFSSDKQSTVDKSTVDKSTIDNSDLAQNSLDSSKNQISEIVALGSVESTEEGMSAGLMVDAGLIADDEPSVMNATDSALKSESNDDFLARLGQSSMLLQDSAASSPGQGVKNGNELPAADKGANIASIETNIAGLSVPDLAELEIAELDSAATTTIATTDPMTMLTASTLAGMPTGASLTNNNATASKADSLVTDDGSPNGLLDSSGKASLTAAQGEVGGAKNTPFGQANAMAAGISSVTTESSNAATPTLEQQNTAATDAIEQLDFAQIMESARKPEPLEQAARTAVKHPVLTDAEQQVLDKRVHLNNNLASSELNEKIAIMAGKELQTATIRLDPAELGSMNIKLVVQNDQINVTIQAQNHQSRDLLEQQMPRLREMLQQQGITLGDTQVQPDSGQQQSGFQQSRQENGQKNSNNETNYAIESQSEAPVATQYWQDSAKGVDFYA</sequence>
<dbReference type="InterPro" id="IPR001635">
    <property type="entry name" value="Flag_hook_Flik"/>
</dbReference>
<keyword evidence="6" id="KW-0282">Flagellum</keyword>
<evidence type="ECO:0000256" key="4">
    <source>
        <dbReference type="SAM" id="MobiDB-lite"/>
    </source>
</evidence>
<dbReference type="KEGG" id="mmaa:FR932_01915"/>
<dbReference type="PANTHER" id="PTHR37533">
    <property type="entry name" value="FLAGELLAR HOOK-LENGTH CONTROL PROTEIN"/>
    <property type="match status" value="1"/>
</dbReference>
<reference evidence="6 7" key="1">
    <citation type="submission" date="2019-09" db="EMBL/GenBank/DDBJ databases">
        <title>Hybrid Assembly of the complete Genome of the Deep-Sea Bacterium Moritella marina from long Nanopore and Illumina reads.</title>
        <authorList>
            <person name="Magin S."/>
            <person name="Georgoulis A."/>
            <person name="Papadimitriou K."/>
            <person name="Iliakis G."/>
            <person name="Vorgias C.E."/>
        </authorList>
    </citation>
    <scope>NUCLEOTIDE SEQUENCE [LARGE SCALE GENOMIC DNA]</scope>
    <source>
        <strain evidence="6 7">MP-1</strain>
    </source>
</reference>
<evidence type="ECO:0000259" key="5">
    <source>
        <dbReference type="Pfam" id="PF02120"/>
    </source>
</evidence>
<gene>
    <name evidence="6" type="ORF">FR932_01915</name>
</gene>
<dbReference type="RefSeq" id="WP_019441897.1">
    <property type="nucleotide sequence ID" value="NZ_ALOE01000023.1"/>
</dbReference>
<evidence type="ECO:0000256" key="3">
    <source>
        <dbReference type="ARBA" id="ARBA00022795"/>
    </source>
</evidence>
<feature type="domain" description="Flagellar hook-length control protein-like C-terminal" evidence="5">
    <location>
        <begin position="369"/>
        <end position="451"/>
    </location>
</feature>
<comment type="similarity">
    <text evidence="2">Belongs to the FliK family.</text>
</comment>
<comment type="function">
    <text evidence="1">Controls the length of the flagellar hook.</text>
</comment>
<dbReference type="Proteomes" id="UP000327424">
    <property type="component" value="Chromosome"/>
</dbReference>
<feature type="region of interest" description="Disordered" evidence="4">
    <location>
        <begin position="1"/>
        <end position="24"/>
    </location>
</feature>
<dbReference type="Pfam" id="PF02120">
    <property type="entry name" value="Flg_hook"/>
    <property type="match status" value="1"/>
</dbReference>
<dbReference type="EMBL" id="CP044399">
    <property type="protein sequence ID" value="QFI36668.1"/>
    <property type="molecule type" value="Genomic_DNA"/>
</dbReference>
<feature type="region of interest" description="Disordered" evidence="4">
    <location>
        <begin position="440"/>
        <end position="485"/>
    </location>
</feature>
<evidence type="ECO:0000256" key="1">
    <source>
        <dbReference type="ARBA" id="ARBA00003944"/>
    </source>
</evidence>
<dbReference type="InterPro" id="IPR021136">
    <property type="entry name" value="Flagellar_hook_control-like_C"/>
</dbReference>
<name>A0A5J6WHK6_MORMI</name>
<dbReference type="CDD" id="cd17470">
    <property type="entry name" value="T3SS_Flik_C"/>
    <property type="match status" value="1"/>
</dbReference>
<dbReference type="GO" id="GO:0009424">
    <property type="term" value="C:bacterial-type flagellum hook"/>
    <property type="evidence" value="ECO:0007669"/>
    <property type="project" value="InterPro"/>
</dbReference>
<dbReference type="InterPro" id="IPR052563">
    <property type="entry name" value="FliK"/>
</dbReference>
<evidence type="ECO:0000256" key="2">
    <source>
        <dbReference type="ARBA" id="ARBA00009149"/>
    </source>
</evidence>
<dbReference type="InterPro" id="IPR038610">
    <property type="entry name" value="FliK-like_C_sf"/>
</dbReference>
<dbReference type="AlphaFoldDB" id="A0A5J6WHK6"/>
<dbReference type="PRINTS" id="PR01007">
    <property type="entry name" value="FLGHOOKFLIK"/>
</dbReference>
<keyword evidence="6" id="KW-0969">Cilium</keyword>
<organism evidence="6 7">
    <name type="scientific">Moritella marina ATCC 15381</name>
    <dbReference type="NCBI Taxonomy" id="1202962"/>
    <lineage>
        <taxon>Bacteria</taxon>
        <taxon>Pseudomonadati</taxon>
        <taxon>Pseudomonadota</taxon>
        <taxon>Gammaproteobacteria</taxon>
        <taxon>Alteromonadales</taxon>
        <taxon>Moritellaceae</taxon>
        <taxon>Moritella</taxon>
    </lineage>
</organism>
<protein>
    <submittedName>
        <fullName evidence="6">Flagellar hook-length control protein FliK</fullName>
    </submittedName>
</protein>
<dbReference type="GO" id="GO:0044780">
    <property type="term" value="P:bacterial-type flagellum assembly"/>
    <property type="evidence" value="ECO:0007669"/>
    <property type="project" value="InterPro"/>
</dbReference>
<proteinExistence type="inferred from homology"/>
<accession>A0A5J6WHK6</accession>